<protein>
    <submittedName>
        <fullName evidence="2">Uncharacterized protein</fullName>
    </submittedName>
</protein>
<keyword evidence="3" id="KW-1185">Reference proteome</keyword>
<proteinExistence type="predicted"/>
<dbReference type="Proteomes" id="UP001274830">
    <property type="component" value="Unassembled WGS sequence"/>
</dbReference>
<dbReference type="EMBL" id="JAUTXT010000005">
    <property type="protein sequence ID" value="KAK3678202.1"/>
    <property type="molecule type" value="Genomic_DNA"/>
</dbReference>
<feature type="transmembrane region" description="Helical" evidence="1">
    <location>
        <begin position="221"/>
        <end position="248"/>
    </location>
</feature>
<keyword evidence="1" id="KW-0812">Transmembrane</keyword>
<keyword evidence="1" id="KW-0472">Membrane</keyword>
<comment type="caution">
    <text evidence="2">The sequence shown here is derived from an EMBL/GenBank/DDBJ whole genome shotgun (WGS) entry which is preliminary data.</text>
</comment>
<keyword evidence="1" id="KW-1133">Transmembrane helix</keyword>
<organism evidence="2 3">
    <name type="scientific">Recurvomyces mirabilis</name>
    <dbReference type="NCBI Taxonomy" id="574656"/>
    <lineage>
        <taxon>Eukaryota</taxon>
        <taxon>Fungi</taxon>
        <taxon>Dikarya</taxon>
        <taxon>Ascomycota</taxon>
        <taxon>Pezizomycotina</taxon>
        <taxon>Dothideomycetes</taxon>
        <taxon>Dothideomycetidae</taxon>
        <taxon>Mycosphaerellales</taxon>
        <taxon>Teratosphaeriaceae</taxon>
        <taxon>Recurvomyces</taxon>
    </lineage>
</organism>
<reference evidence="2" key="1">
    <citation type="submission" date="2023-07" db="EMBL/GenBank/DDBJ databases">
        <title>Black Yeasts Isolated from many extreme environments.</title>
        <authorList>
            <person name="Coleine C."/>
            <person name="Stajich J.E."/>
            <person name="Selbmann L."/>
        </authorList>
    </citation>
    <scope>NUCLEOTIDE SEQUENCE</scope>
    <source>
        <strain evidence="2">CCFEE 5485</strain>
    </source>
</reference>
<sequence length="335" mass="37217">MSISIYNSSITNSGLPTEWFGFAQAITTIRQDLVMYNSPSGVYLNTTDSDSTTGSVSMILLEQGCIINGNGNKNCTHACYENPSLLWTDENATYTLYNCLVLPLVAKAYGQNILSDMVPKYNRTSESTYYEDDASGLMHRYGIVAKPDLNLTDPDQWAGINNCTKAYCQASGGVDCDNITSLTLNDNWRIGTFVPHFLVNGSLCDGVAGTINQDLGGVGMIIAYLIQITIFLTGWVIGTLNSAAIAVVHFTARFLYHSSDTSKGTRWSQAKRHQRKIRQSRQAVALNAALVEFQKRKHSSYWQYLWPPFWQSVMRHISTSHHGRICGITSASYQR</sequence>
<gene>
    <name evidence="2" type="ORF">LTR78_002298</name>
</gene>
<evidence type="ECO:0000313" key="2">
    <source>
        <dbReference type="EMBL" id="KAK3678202.1"/>
    </source>
</evidence>
<name>A0AAE0WUR6_9PEZI</name>
<evidence type="ECO:0000256" key="1">
    <source>
        <dbReference type="SAM" id="Phobius"/>
    </source>
</evidence>
<accession>A0AAE0WUR6</accession>
<evidence type="ECO:0000313" key="3">
    <source>
        <dbReference type="Proteomes" id="UP001274830"/>
    </source>
</evidence>
<dbReference type="AlphaFoldDB" id="A0AAE0WUR6"/>